<accession>A0A4S8PD78</accession>
<dbReference type="AlphaFoldDB" id="A0A4S8PD78"/>
<dbReference type="GO" id="GO:0042602">
    <property type="term" value="F:riboflavin reductase (NADPH) activity"/>
    <property type="evidence" value="ECO:0007669"/>
    <property type="project" value="TreeGrafter"/>
</dbReference>
<dbReference type="OrthoDB" id="3763081at2"/>
<dbReference type="Pfam" id="PF13460">
    <property type="entry name" value="NAD_binding_10"/>
    <property type="match status" value="1"/>
</dbReference>
<dbReference type="GO" id="GO:0004074">
    <property type="term" value="F:biliverdin reductase [NAD(P)H] activity"/>
    <property type="evidence" value="ECO:0007669"/>
    <property type="project" value="TreeGrafter"/>
</dbReference>
<evidence type="ECO:0000313" key="2">
    <source>
        <dbReference type="EMBL" id="THV26224.1"/>
    </source>
</evidence>
<dbReference type="RefSeq" id="WP_136531301.1">
    <property type="nucleotide sequence ID" value="NZ_STGX01000015.1"/>
</dbReference>
<protein>
    <submittedName>
        <fullName evidence="2">NAD-dependent epimerase/dehydratase family protein</fullName>
    </submittedName>
</protein>
<sequence>MRLVVIAATGATGRLVLEQARAAGHEVVAVVRSPERLPAGVEAVRSDLSDPDPAALAAAFKGADAVVSALGATGRGTAGVATTGTGAVLDAMREAGVGRLVVLSAAPIGTVKTAVRPDKPRHDPGDGFVLRRLAVIVKRVLAEHYADLAAMEDLVRDSGLDWTVVRPPRLTDEAPRGRWRTALDANPRGGWTIGRADLAAAMLAALADRGQSRRVVAVAY</sequence>
<name>A0A4S8PD78_9ACTN</name>
<proteinExistence type="predicted"/>
<dbReference type="SUPFAM" id="SSF51735">
    <property type="entry name" value="NAD(P)-binding Rossmann-fold domains"/>
    <property type="match status" value="1"/>
</dbReference>
<reference evidence="2 3" key="1">
    <citation type="journal article" date="2018" name="Int. J. Syst. Evol. Microbiol.">
        <title>Glycomyces paridis sp. nov., isolated from the medicinal plant Paris polyphylla.</title>
        <authorList>
            <person name="Fang X.M."/>
            <person name="Bai J.L."/>
            <person name="Su J."/>
            <person name="Zhao L.L."/>
            <person name="Liu H.Y."/>
            <person name="Ma B.P."/>
            <person name="Zhang Y.Q."/>
            <person name="Yu L.Y."/>
        </authorList>
    </citation>
    <scope>NUCLEOTIDE SEQUENCE [LARGE SCALE GENOMIC DNA]</scope>
    <source>
        <strain evidence="2 3">CPCC 204357</strain>
    </source>
</reference>
<gene>
    <name evidence="2" type="ORF">E9998_19190</name>
</gene>
<dbReference type="Gene3D" id="3.40.50.720">
    <property type="entry name" value="NAD(P)-binding Rossmann-like Domain"/>
    <property type="match status" value="1"/>
</dbReference>
<dbReference type="InterPro" id="IPR016040">
    <property type="entry name" value="NAD(P)-bd_dom"/>
</dbReference>
<dbReference type="InterPro" id="IPR036291">
    <property type="entry name" value="NAD(P)-bd_dom_sf"/>
</dbReference>
<dbReference type="InterPro" id="IPR051606">
    <property type="entry name" value="Polyketide_Oxido-like"/>
</dbReference>
<comment type="caution">
    <text evidence="2">The sequence shown here is derived from an EMBL/GenBank/DDBJ whole genome shotgun (WGS) entry which is preliminary data.</text>
</comment>
<dbReference type="PANTHER" id="PTHR43355">
    <property type="entry name" value="FLAVIN REDUCTASE (NADPH)"/>
    <property type="match status" value="1"/>
</dbReference>
<feature type="domain" description="NAD(P)-binding" evidence="1">
    <location>
        <begin position="8"/>
        <end position="208"/>
    </location>
</feature>
<dbReference type="Proteomes" id="UP000305792">
    <property type="component" value="Unassembled WGS sequence"/>
</dbReference>
<keyword evidence="3" id="KW-1185">Reference proteome</keyword>
<dbReference type="EMBL" id="STGX01000015">
    <property type="protein sequence ID" value="THV26224.1"/>
    <property type="molecule type" value="Genomic_DNA"/>
</dbReference>
<organism evidence="2 3">
    <name type="scientific">Glycomyces paridis</name>
    <dbReference type="NCBI Taxonomy" id="2126555"/>
    <lineage>
        <taxon>Bacteria</taxon>
        <taxon>Bacillati</taxon>
        <taxon>Actinomycetota</taxon>
        <taxon>Actinomycetes</taxon>
        <taxon>Glycomycetales</taxon>
        <taxon>Glycomycetaceae</taxon>
        <taxon>Glycomyces</taxon>
    </lineage>
</organism>
<dbReference type="PANTHER" id="PTHR43355:SF2">
    <property type="entry name" value="FLAVIN REDUCTASE (NADPH)"/>
    <property type="match status" value="1"/>
</dbReference>
<evidence type="ECO:0000313" key="3">
    <source>
        <dbReference type="Proteomes" id="UP000305792"/>
    </source>
</evidence>
<evidence type="ECO:0000259" key="1">
    <source>
        <dbReference type="Pfam" id="PF13460"/>
    </source>
</evidence>